<protein>
    <submittedName>
        <fullName evidence="11">Protein PIN-LIKES 3</fullName>
    </submittedName>
</protein>
<keyword evidence="5 10" id="KW-1133">Transmembrane helix</keyword>
<dbReference type="Proteomes" id="UP000257109">
    <property type="component" value="Unassembled WGS sequence"/>
</dbReference>
<proteinExistence type="inferred from homology"/>
<evidence type="ECO:0000256" key="5">
    <source>
        <dbReference type="ARBA" id="ARBA00022989"/>
    </source>
</evidence>
<keyword evidence="12" id="KW-1185">Reference proteome</keyword>
<dbReference type="PANTHER" id="PTHR31651:SF44">
    <property type="entry name" value="AUXIN EFFLUX CARRIER FAMILY PROTEIN"/>
    <property type="match status" value="1"/>
</dbReference>
<keyword evidence="6 10" id="KW-0472">Membrane</keyword>
<dbReference type="STRING" id="157652.A0A371EW46"/>
<organism evidence="11 12">
    <name type="scientific">Mucuna pruriens</name>
    <name type="common">Velvet bean</name>
    <name type="synonym">Dolichos pruriens</name>
    <dbReference type="NCBI Taxonomy" id="157652"/>
    <lineage>
        <taxon>Eukaryota</taxon>
        <taxon>Viridiplantae</taxon>
        <taxon>Streptophyta</taxon>
        <taxon>Embryophyta</taxon>
        <taxon>Tracheophyta</taxon>
        <taxon>Spermatophyta</taxon>
        <taxon>Magnoliopsida</taxon>
        <taxon>eudicotyledons</taxon>
        <taxon>Gunneridae</taxon>
        <taxon>Pentapetalae</taxon>
        <taxon>rosids</taxon>
        <taxon>fabids</taxon>
        <taxon>Fabales</taxon>
        <taxon>Fabaceae</taxon>
        <taxon>Papilionoideae</taxon>
        <taxon>50 kb inversion clade</taxon>
        <taxon>NPAAA clade</taxon>
        <taxon>indigoferoid/millettioid clade</taxon>
        <taxon>Phaseoleae</taxon>
        <taxon>Mucuna</taxon>
    </lineage>
</organism>
<evidence type="ECO:0000256" key="3">
    <source>
        <dbReference type="ARBA" id="ARBA00022692"/>
    </source>
</evidence>
<evidence type="ECO:0000313" key="12">
    <source>
        <dbReference type="Proteomes" id="UP000257109"/>
    </source>
</evidence>
<sequence length="128" mass="13709">ILGLIFGVVPPFKKMFVGDNAPLRVVQDSASMVGGASIPAITLLLGANLLNGVAIVKGAIHFGIIHHDPLYQFILLLQYALPPAISISTITQLFGAGETECSIVMLATYVCASFSLTLWSTFFMWLVL</sequence>
<dbReference type="AlphaFoldDB" id="A0A371EW46"/>
<dbReference type="GO" id="GO:0009734">
    <property type="term" value="P:auxin-activated signaling pathway"/>
    <property type="evidence" value="ECO:0007669"/>
    <property type="project" value="UniProtKB-KW"/>
</dbReference>
<dbReference type="EMBL" id="QJKJ01011762">
    <property type="protein sequence ID" value="RDX70280.1"/>
    <property type="molecule type" value="Genomic_DNA"/>
</dbReference>
<dbReference type="GO" id="GO:0005789">
    <property type="term" value="C:endoplasmic reticulum membrane"/>
    <property type="evidence" value="ECO:0007669"/>
    <property type="project" value="UniProtKB-SubCell"/>
</dbReference>
<feature type="transmembrane region" description="Helical" evidence="10">
    <location>
        <begin position="70"/>
        <end position="94"/>
    </location>
</feature>
<evidence type="ECO:0000256" key="7">
    <source>
        <dbReference type="ARBA" id="ARBA00023294"/>
    </source>
</evidence>
<dbReference type="InterPro" id="IPR004776">
    <property type="entry name" value="Mem_transp_PIN-like"/>
</dbReference>
<evidence type="ECO:0000256" key="1">
    <source>
        <dbReference type="ARBA" id="ARBA00004477"/>
    </source>
</evidence>
<dbReference type="PANTHER" id="PTHR31651">
    <property type="match status" value="1"/>
</dbReference>
<feature type="transmembrane region" description="Helical" evidence="10">
    <location>
        <begin position="30"/>
        <end position="50"/>
    </location>
</feature>
<dbReference type="InterPro" id="IPR045033">
    <property type="entry name" value="PILS1/3/4/5/7"/>
</dbReference>
<comment type="similarity">
    <text evidence="9">Belongs to the auxin efflux carrier (TC 2.A.69.2) family.</text>
</comment>
<reference evidence="11" key="1">
    <citation type="submission" date="2018-05" db="EMBL/GenBank/DDBJ databases">
        <title>Draft genome of Mucuna pruriens seed.</title>
        <authorList>
            <person name="Nnadi N.E."/>
            <person name="Vos R."/>
            <person name="Hasami M.H."/>
            <person name="Devisetty U.K."/>
            <person name="Aguiy J.C."/>
        </authorList>
    </citation>
    <scope>NUCLEOTIDE SEQUENCE [LARGE SCALE GENOMIC DNA]</scope>
    <source>
        <strain evidence="11">JCA_2017</strain>
    </source>
</reference>
<dbReference type="OrthoDB" id="1425307at2759"/>
<evidence type="ECO:0000256" key="10">
    <source>
        <dbReference type="SAM" id="Phobius"/>
    </source>
</evidence>
<keyword evidence="4" id="KW-0256">Endoplasmic reticulum</keyword>
<keyword evidence="7" id="KW-0927">Auxin signaling pathway</keyword>
<comment type="subcellular location">
    <subcellularLocation>
        <location evidence="1">Endoplasmic reticulum membrane</location>
        <topology evidence="1">Multi-pass membrane protein</topology>
    </subcellularLocation>
</comment>
<comment type="function">
    <text evidence="8">Involved in cellular auxin homeostasis by regulating auxin metabolism. Regulates intracellular auxin accumulation at the endoplasmic reticulum and thus auxin availability for nuclear auxin signaling.</text>
</comment>
<keyword evidence="2" id="KW-0813">Transport</keyword>
<dbReference type="Pfam" id="PF03547">
    <property type="entry name" value="Mem_trans"/>
    <property type="match status" value="2"/>
</dbReference>
<evidence type="ECO:0000256" key="2">
    <source>
        <dbReference type="ARBA" id="ARBA00022448"/>
    </source>
</evidence>
<evidence type="ECO:0000256" key="8">
    <source>
        <dbReference type="ARBA" id="ARBA00025100"/>
    </source>
</evidence>
<keyword evidence="3 10" id="KW-0812">Transmembrane</keyword>
<dbReference type="GO" id="GO:0080162">
    <property type="term" value="P:endoplasmic reticulum to cytosol auxin transport"/>
    <property type="evidence" value="ECO:0007669"/>
    <property type="project" value="InterPro"/>
</dbReference>
<gene>
    <name evidence="11" type="primary">PILS3</name>
    <name evidence="11" type="ORF">CR513_50498</name>
</gene>
<evidence type="ECO:0000256" key="6">
    <source>
        <dbReference type="ARBA" id="ARBA00023136"/>
    </source>
</evidence>
<comment type="caution">
    <text evidence="11">The sequence shown here is derived from an EMBL/GenBank/DDBJ whole genome shotgun (WGS) entry which is preliminary data.</text>
</comment>
<evidence type="ECO:0000313" key="11">
    <source>
        <dbReference type="EMBL" id="RDX70280.1"/>
    </source>
</evidence>
<feature type="transmembrane region" description="Helical" evidence="10">
    <location>
        <begin position="106"/>
        <end position="127"/>
    </location>
</feature>
<evidence type="ECO:0000256" key="4">
    <source>
        <dbReference type="ARBA" id="ARBA00022824"/>
    </source>
</evidence>
<name>A0A371EW46_MUCPR</name>
<feature type="non-terminal residue" evidence="11">
    <location>
        <position position="1"/>
    </location>
</feature>
<evidence type="ECO:0000256" key="9">
    <source>
        <dbReference type="ARBA" id="ARBA00025752"/>
    </source>
</evidence>
<accession>A0A371EW46</accession>